<dbReference type="EMBL" id="JAUSTY010000004">
    <property type="protein sequence ID" value="MDQ0165449.1"/>
    <property type="molecule type" value="Genomic_DNA"/>
</dbReference>
<evidence type="ECO:0000313" key="1">
    <source>
        <dbReference type="EMBL" id="MDQ0165449.1"/>
    </source>
</evidence>
<reference evidence="1 2" key="1">
    <citation type="submission" date="2023-07" db="EMBL/GenBank/DDBJ databases">
        <title>Genomic Encyclopedia of Type Strains, Phase IV (KMG-IV): sequencing the most valuable type-strain genomes for metagenomic binning, comparative biology and taxonomic classification.</title>
        <authorList>
            <person name="Goeker M."/>
        </authorList>
    </citation>
    <scope>NUCLEOTIDE SEQUENCE [LARGE SCALE GENOMIC DNA]</scope>
    <source>
        <strain evidence="1 2">DSM 12751</strain>
    </source>
</reference>
<gene>
    <name evidence="1" type="ORF">J2S11_001349</name>
</gene>
<accession>A0ABT9VWV5</accession>
<organism evidence="1 2">
    <name type="scientific">Caldalkalibacillus horti</name>
    <dbReference type="NCBI Taxonomy" id="77523"/>
    <lineage>
        <taxon>Bacteria</taxon>
        <taxon>Bacillati</taxon>
        <taxon>Bacillota</taxon>
        <taxon>Bacilli</taxon>
        <taxon>Bacillales</taxon>
        <taxon>Bacillaceae</taxon>
        <taxon>Caldalkalibacillus</taxon>
    </lineage>
</organism>
<sequence length="101" mass="12272">MNHEMMLFQARQDFIDMHKELLEGRQLTLEKYDLIASDLKRMDDLNFEMILQFVEEQDGFNIKKMWKDISGYVEQMKENGDWQAQKETIITWQNNQLVIIR</sequence>
<protein>
    <submittedName>
        <fullName evidence="1">Uncharacterized protein</fullName>
    </submittedName>
</protein>
<proteinExistence type="predicted"/>
<comment type="caution">
    <text evidence="1">The sequence shown here is derived from an EMBL/GenBank/DDBJ whole genome shotgun (WGS) entry which is preliminary data.</text>
</comment>
<evidence type="ECO:0000313" key="2">
    <source>
        <dbReference type="Proteomes" id="UP001235840"/>
    </source>
</evidence>
<dbReference type="RefSeq" id="WP_307392557.1">
    <property type="nucleotide sequence ID" value="NZ_BAAADK010000045.1"/>
</dbReference>
<keyword evidence="2" id="KW-1185">Reference proteome</keyword>
<name>A0ABT9VWV5_9BACI</name>
<dbReference type="Proteomes" id="UP001235840">
    <property type="component" value="Unassembled WGS sequence"/>
</dbReference>